<evidence type="ECO:0000313" key="1">
    <source>
        <dbReference type="EMBL" id="MBB1097102.1"/>
    </source>
</evidence>
<proteinExistence type="predicted"/>
<dbReference type="AlphaFoldDB" id="A0A7W3UK78"/>
<name>A0A7W3UK78_9LACO</name>
<protein>
    <submittedName>
        <fullName evidence="1">Uncharacterized protein</fullName>
    </submittedName>
</protein>
<dbReference type="EMBL" id="JACIVA010000042">
    <property type="protein sequence ID" value="MBB1097102.1"/>
    <property type="molecule type" value="Genomic_DNA"/>
</dbReference>
<sequence length="105" mass="12444">MNKNELLEYIDNNSSAITIFKDKVRTEQEAKNKKRQPAKRWNEAKIERIVDKYTDDFIGNVYDKLYKAVKANRNTPIQEWIAFIETNEILDDLEENVSMMEIGEE</sequence>
<keyword evidence="2" id="KW-1185">Reference proteome</keyword>
<reference evidence="1 2" key="1">
    <citation type="submission" date="2020-07" db="EMBL/GenBank/DDBJ databases">
        <title>Description of Limosilactobacillus balticus sp. nov., Limosilactobacillus agrestis sp. nov., Limosilactobacillus albertensis sp. nov., Limosilactobacillus rudii sp. nov., Limosilactobacillus fastidiosus sp. nov., five novel Limosilactobacillus species isolated from the vertebrate gastrointestinal tract, and proposal of 6 subspecies of Limosilactobacillus reuteri adapted to the gastrointestinal tract of specific vertebrate hosts.</title>
        <authorList>
            <person name="Li F."/>
            <person name="Cheng C."/>
            <person name="Zheng J."/>
            <person name="Quevedo R.M."/>
            <person name="Li J."/>
            <person name="Roos S."/>
            <person name="Gaenzle M.G."/>
            <person name="Walter J."/>
        </authorList>
    </citation>
    <scope>NUCLEOTIDE SEQUENCE [LARGE SCALE GENOMIC DNA]</scope>
    <source>
        <strain evidence="1 2">STM2_1</strain>
    </source>
</reference>
<gene>
    <name evidence="1" type="ORF">H5S09_03975</name>
</gene>
<comment type="caution">
    <text evidence="1">The sequence shown here is derived from an EMBL/GenBank/DDBJ whole genome shotgun (WGS) entry which is preliminary data.</text>
</comment>
<accession>A0A7W3UK78</accession>
<evidence type="ECO:0000313" key="2">
    <source>
        <dbReference type="Proteomes" id="UP000517106"/>
    </source>
</evidence>
<organism evidence="1 2">
    <name type="scientific">Limosilactobacillus rudii</name>
    <dbReference type="NCBI Taxonomy" id="2759755"/>
    <lineage>
        <taxon>Bacteria</taxon>
        <taxon>Bacillati</taxon>
        <taxon>Bacillota</taxon>
        <taxon>Bacilli</taxon>
        <taxon>Lactobacillales</taxon>
        <taxon>Lactobacillaceae</taxon>
        <taxon>Limosilactobacillus</taxon>
    </lineage>
</organism>
<dbReference type="Proteomes" id="UP000517106">
    <property type="component" value="Unassembled WGS sequence"/>
</dbReference>
<dbReference type="RefSeq" id="WP_182595850.1">
    <property type="nucleotide sequence ID" value="NZ_JACIVA010000042.1"/>
</dbReference>